<dbReference type="Gene3D" id="3.40.50.10950">
    <property type="match status" value="1"/>
</dbReference>
<evidence type="ECO:0000256" key="3">
    <source>
        <dbReference type="ARBA" id="ARBA00005656"/>
    </source>
</evidence>
<dbReference type="NCBIfam" id="NF007233">
    <property type="entry name" value="PRK09653.1"/>
    <property type="match status" value="1"/>
</dbReference>
<evidence type="ECO:0000256" key="8">
    <source>
        <dbReference type="ARBA" id="ARBA00031108"/>
    </source>
</evidence>
<keyword evidence="6" id="KW-0808">Transferase</keyword>
<evidence type="ECO:0000256" key="2">
    <source>
        <dbReference type="ARBA" id="ARBA00004989"/>
    </source>
</evidence>
<dbReference type="Pfam" id="PF01515">
    <property type="entry name" value="PTA_PTB"/>
    <property type="match status" value="1"/>
</dbReference>
<dbReference type="InterPro" id="IPR004614">
    <property type="entry name" value="P_AcTrfase"/>
</dbReference>
<dbReference type="PIRSF" id="PIRSF000428">
    <property type="entry name" value="P_Ac_trans"/>
    <property type="match status" value="1"/>
</dbReference>
<evidence type="ECO:0000313" key="11">
    <source>
        <dbReference type="Proteomes" id="UP000203229"/>
    </source>
</evidence>
<evidence type="ECO:0000256" key="1">
    <source>
        <dbReference type="ARBA" id="ARBA00000705"/>
    </source>
</evidence>
<dbReference type="PANTHER" id="PTHR43356:SF3">
    <property type="entry name" value="PHOSPHATE ACETYLTRANSFERASE"/>
    <property type="match status" value="1"/>
</dbReference>
<evidence type="ECO:0000256" key="7">
    <source>
        <dbReference type="ARBA" id="ARBA00023315"/>
    </source>
</evidence>
<dbReference type="RefSeq" id="WP_094049844.1">
    <property type="nucleotide sequence ID" value="NZ_CP022535.1"/>
</dbReference>
<dbReference type="InterPro" id="IPR050500">
    <property type="entry name" value="Phos_Acetyltrans/Butyryltrans"/>
</dbReference>
<comment type="pathway">
    <text evidence="2">Metabolic intermediate biosynthesis; acetyl-CoA biosynthesis; acetyl-CoA from acetate: step 2/2.</text>
</comment>
<dbReference type="EMBL" id="CP022535">
    <property type="protein sequence ID" value="ASP28776.1"/>
    <property type="molecule type" value="Genomic_DNA"/>
</dbReference>
<comment type="similarity">
    <text evidence="3">Belongs to the phosphate acetyltransferase and butyryltransferase family.</text>
</comment>
<dbReference type="SUPFAM" id="SSF53659">
    <property type="entry name" value="Isocitrate/Isopropylmalate dehydrogenase-like"/>
    <property type="match status" value="1"/>
</dbReference>
<dbReference type="InterPro" id="IPR002505">
    <property type="entry name" value="PTA_PTB"/>
</dbReference>
<dbReference type="OrthoDB" id="9805787at2"/>
<evidence type="ECO:0000256" key="5">
    <source>
        <dbReference type="ARBA" id="ARBA00021528"/>
    </source>
</evidence>
<evidence type="ECO:0000313" key="10">
    <source>
        <dbReference type="EMBL" id="ASP28776.1"/>
    </source>
</evidence>
<dbReference type="PANTHER" id="PTHR43356">
    <property type="entry name" value="PHOSPHATE ACETYLTRANSFERASE"/>
    <property type="match status" value="1"/>
</dbReference>
<evidence type="ECO:0000259" key="9">
    <source>
        <dbReference type="Pfam" id="PF01515"/>
    </source>
</evidence>
<dbReference type="GO" id="GO:0008959">
    <property type="term" value="F:phosphate acetyltransferase activity"/>
    <property type="evidence" value="ECO:0007669"/>
    <property type="project" value="UniProtKB-EC"/>
</dbReference>
<feature type="domain" description="Phosphate acetyl/butaryl transferase" evidence="9">
    <location>
        <begin position="12"/>
        <end position="315"/>
    </location>
</feature>
<keyword evidence="7" id="KW-0012">Acyltransferase</keyword>
<reference evidence="10 11" key="1">
    <citation type="submission" date="2017-07" db="EMBL/GenBank/DDBJ databases">
        <title>Complete genome sequence of Spiroplasma corruscae EC-1 (DSM 19793).</title>
        <authorList>
            <person name="Tsai Y.-M."/>
            <person name="Lo W.-S."/>
            <person name="Kuo C.-H."/>
        </authorList>
    </citation>
    <scope>NUCLEOTIDE SEQUENCE [LARGE SCALE GENOMIC DNA]</scope>
    <source>
        <strain evidence="10 11">EC-1</strain>
    </source>
</reference>
<dbReference type="InterPro" id="IPR012147">
    <property type="entry name" value="P_Ac_Bu_trans"/>
</dbReference>
<dbReference type="Proteomes" id="UP000203229">
    <property type="component" value="Chromosome"/>
</dbReference>
<dbReference type="Gene3D" id="3.40.50.10750">
    <property type="entry name" value="Isocitrate/Isopropylmalate dehydrogenase-like"/>
    <property type="match status" value="1"/>
</dbReference>
<organism evidence="10 11">
    <name type="scientific">Spiroplasma corruscae</name>
    <dbReference type="NCBI Taxonomy" id="216934"/>
    <lineage>
        <taxon>Bacteria</taxon>
        <taxon>Bacillati</taxon>
        <taxon>Mycoplasmatota</taxon>
        <taxon>Mollicutes</taxon>
        <taxon>Entomoplasmatales</taxon>
        <taxon>Spiroplasmataceae</taxon>
        <taxon>Spiroplasma</taxon>
    </lineage>
</organism>
<dbReference type="KEGG" id="scou:SCORR_v1c10040"/>
<protein>
    <recommendedName>
        <fullName evidence="5">Phosphate acetyltransferase</fullName>
        <ecNumber evidence="4">2.3.1.8</ecNumber>
    </recommendedName>
    <alternativeName>
        <fullName evidence="8">Phosphotransacetylase</fullName>
    </alternativeName>
</protein>
<proteinExistence type="inferred from homology"/>
<dbReference type="InterPro" id="IPR042113">
    <property type="entry name" value="P_AcTrfase_dom1"/>
</dbReference>
<dbReference type="InterPro" id="IPR042112">
    <property type="entry name" value="P_AcTrfase_dom2"/>
</dbReference>
<keyword evidence="11" id="KW-1185">Reference proteome</keyword>
<comment type="catalytic activity">
    <reaction evidence="1">
        <text>acetyl-CoA + phosphate = acetyl phosphate + CoA</text>
        <dbReference type="Rhea" id="RHEA:19521"/>
        <dbReference type="ChEBI" id="CHEBI:22191"/>
        <dbReference type="ChEBI" id="CHEBI:43474"/>
        <dbReference type="ChEBI" id="CHEBI:57287"/>
        <dbReference type="ChEBI" id="CHEBI:57288"/>
        <dbReference type="EC" id="2.3.1.8"/>
    </reaction>
</comment>
<sequence>MYTTDTIEKILKLNKNKKRIILPEGEEEKIQKVAKYLVENDICIPILLFQEKVSNNLDERIIQICVKDLNIEQYAEEFLNIRKGKITGLEEARNLVSKSNYLANMMLYKGEADCVLCGLSYTTADTLRPALQIIKTKKDVSVASSVIIMRKKDQYYLFGDCSLNLNPTARQLADISKSFVNFARLMDIKEPNVALLSYSTDGSGSGPDVDKVREAKELLLNEKVNFKFDGEIQFDAAFCKEVRNKKYKNSNICSESANIFVFPTLDAGNIGYKIAQRMGGYEAIGPIILGLNKPVNDLSRGANLEDIIQAAVLTVYMAK</sequence>
<gene>
    <name evidence="10" type="primary">pta</name>
    <name evidence="10" type="ORF">SCORR_v1c10040</name>
</gene>
<dbReference type="AlphaFoldDB" id="A0A222EQS8"/>
<dbReference type="EC" id="2.3.1.8" evidence="4"/>
<name>A0A222EQS8_9MOLU</name>
<accession>A0A222EQS8</accession>
<evidence type="ECO:0000256" key="4">
    <source>
        <dbReference type="ARBA" id="ARBA00012707"/>
    </source>
</evidence>
<evidence type="ECO:0000256" key="6">
    <source>
        <dbReference type="ARBA" id="ARBA00022679"/>
    </source>
</evidence>
<dbReference type="NCBIfam" id="TIGR00651">
    <property type="entry name" value="pta"/>
    <property type="match status" value="1"/>
</dbReference>